<feature type="compositionally biased region" description="Basic and acidic residues" evidence="1">
    <location>
        <begin position="13"/>
        <end position="23"/>
    </location>
</feature>
<evidence type="ECO:0008006" key="3">
    <source>
        <dbReference type="Google" id="ProtNLM"/>
    </source>
</evidence>
<dbReference type="InterPro" id="IPR011059">
    <property type="entry name" value="Metal-dep_hydrolase_composite"/>
</dbReference>
<evidence type="ECO:0000313" key="2">
    <source>
        <dbReference type="EMBL" id="SPD72038.1"/>
    </source>
</evidence>
<feature type="region of interest" description="Disordered" evidence="1">
    <location>
        <begin position="1"/>
        <end position="23"/>
    </location>
</feature>
<gene>
    <name evidence="2" type="ORF">PITCH_A1150073</name>
</gene>
<dbReference type="SUPFAM" id="SSF51338">
    <property type="entry name" value="Composite domain of metallo-dependent hydrolases"/>
    <property type="match status" value="1"/>
</dbReference>
<sequence length="63" mass="7271">MIKSIPDRMYYPRNDKRPFSERPAPDLIIEGGIIVTMKEDESPISDAKVLIRNGRISEILKKE</sequence>
<proteinExistence type="predicted"/>
<accession>A0A445MRF8</accession>
<organism evidence="2">
    <name type="scientific">uncultured Desulfobacterium sp</name>
    <dbReference type="NCBI Taxonomy" id="201089"/>
    <lineage>
        <taxon>Bacteria</taxon>
        <taxon>Pseudomonadati</taxon>
        <taxon>Thermodesulfobacteriota</taxon>
        <taxon>Desulfobacteria</taxon>
        <taxon>Desulfobacterales</taxon>
        <taxon>Desulfobacteriaceae</taxon>
        <taxon>Desulfobacterium</taxon>
        <taxon>environmental samples</taxon>
    </lineage>
</organism>
<evidence type="ECO:0000256" key="1">
    <source>
        <dbReference type="SAM" id="MobiDB-lite"/>
    </source>
</evidence>
<name>A0A445MRF8_9BACT</name>
<dbReference type="GO" id="GO:0016810">
    <property type="term" value="F:hydrolase activity, acting on carbon-nitrogen (but not peptide) bonds"/>
    <property type="evidence" value="ECO:0007669"/>
    <property type="project" value="InterPro"/>
</dbReference>
<dbReference type="AlphaFoldDB" id="A0A445MRF8"/>
<dbReference type="EMBL" id="OJIN01000019">
    <property type="protein sequence ID" value="SPD72038.1"/>
    <property type="molecule type" value="Genomic_DNA"/>
</dbReference>
<reference evidence="2" key="1">
    <citation type="submission" date="2018-01" db="EMBL/GenBank/DDBJ databases">
        <authorList>
            <person name="Regsiter A."/>
            <person name="William W."/>
        </authorList>
    </citation>
    <scope>NUCLEOTIDE SEQUENCE</scope>
    <source>
        <strain evidence="2">TRIP AH-1</strain>
    </source>
</reference>
<protein>
    <recommendedName>
        <fullName evidence="3">Amidohydrolase 3 domain-containing protein</fullName>
    </recommendedName>
</protein>
<dbReference type="Gene3D" id="2.30.40.10">
    <property type="entry name" value="Urease, subunit C, domain 1"/>
    <property type="match status" value="1"/>
</dbReference>